<dbReference type="AlphaFoldDB" id="A0A1C7LXL6"/>
<organism evidence="1 2">
    <name type="scientific">Grifola frondosa</name>
    <name type="common">Maitake</name>
    <name type="synonym">Polyporus frondosus</name>
    <dbReference type="NCBI Taxonomy" id="5627"/>
    <lineage>
        <taxon>Eukaryota</taxon>
        <taxon>Fungi</taxon>
        <taxon>Dikarya</taxon>
        <taxon>Basidiomycota</taxon>
        <taxon>Agaricomycotina</taxon>
        <taxon>Agaricomycetes</taxon>
        <taxon>Polyporales</taxon>
        <taxon>Grifolaceae</taxon>
        <taxon>Grifola</taxon>
    </lineage>
</organism>
<accession>A0A1C7LXL6</accession>
<proteinExistence type="predicted"/>
<evidence type="ECO:0000313" key="1">
    <source>
        <dbReference type="EMBL" id="OBZ68769.1"/>
    </source>
</evidence>
<dbReference type="EMBL" id="LUGG01000019">
    <property type="protein sequence ID" value="OBZ68769.1"/>
    <property type="molecule type" value="Genomic_DNA"/>
</dbReference>
<protein>
    <submittedName>
        <fullName evidence="1">Uncharacterized protein</fullName>
    </submittedName>
</protein>
<keyword evidence="2" id="KW-1185">Reference proteome</keyword>
<comment type="caution">
    <text evidence="1">The sequence shown here is derived from an EMBL/GenBank/DDBJ whole genome shotgun (WGS) entry which is preliminary data.</text>
</comment>
<dbReference type="Proteomes" id="UP000092993">
    <property type="component" value="Unassembled WGS sequence"/>
</dbReference>
<name>A0A1C7LXL6_GRIFR</name>
<reference evidence="1 2" key="1">
    <citation type="submission" date="2016-03" db="EMBL/GenBank/DDBJ databases">
        <title>Whole genome sequencing of Grifola frondosa 9006-11.</title>
        <authorList>
            <person name="Min B."/>
            <person name="Park H."/>
            <person name="Kim J.-G."/>
            <person name="Cho H."/>
            <person name="Oh Y.-L."/>
            <person name="Kong W.-S."/>
            <person name="Choi I.-G."/>
        </authorList>
    </citation>
    <scope>NUCLEOTIDE SEQUENCE [LARGE SCALE GENOMIC DNA]</scope>
    <source>
        <strain evidence="1 2">9006-11</strain>
    </source>
</reference>
<sequence length="133" mass="14680">MALLGPLRQLYKAAKKNSLGPMEKHCPVFVTPNLSFPARSLVVPIRPPGVGRRGHLRAEPDVCNPTNTRTAFTGDHVRRLPIGASRSCRTWRRRPPALRNLDADHVSHPTACVALTFDLVEQTCRVLLGMILG</sequence>
<gene>
    <name evidence="1" type="ORF">A0H81_11322</name>
</gene>
<evidence type="ECO:0000313" key="2">
    <source>
        <dbReference type="Proteomes" id="UP000092993"/>
    </source>
</evidence>